<organism evidence="1 2">
    <name type="scientific">Rangifer tarandus platyrhynchus</name>
    <name type="common">Svalbard reindeer</name>
    <dbReference type="NCBI Taxonomy" id="3082113"/>
    <lineage>
        <taxon>Eukaryota</taxon>
        <taxon>Metazoa</taxon>
        <taxon>Chordata</taxon>
        <taxon>Craniata</taxon>
        <taxon>Vertebrata</taxon>
        <taxon>Euteleostomi</taxon>
        <taxon>Mammalia</taxon>
        <taxon>Eutheria</taxon>
        <taxon>Laurasiatheria</taxon>
        <taxon>Artiodactyla</taxon>
        <taxon>Ruminantia</taxon>
        <taxon>Pecora</taxon>
        <taxon>Cervidae</taxon>
        <taxon>Odocoileinae</taxon>
        <taxon>Rangifer</taxon>
    </lineage>
</organism>
<dbReference type="EMBL" id="OX596098">
    <property type="protein sequence ID" value="CAM9648751.1"/>
    <property type="molecule type" value="Genomic_DNA"/>
</dbReference>
<reference evidence="1" key="1">
    <citation type="submission" date="2023-05" db="EMBL/GenBank/DDBJ databases">
        <authorList>
            <consortium name="ELIXIR-Norway"/>
        </authorList>
    </citation>
    <scope>NUCLEOTIDE SEQUENCE</scope>
</reference>
<evidence type="ECO:0000313" key="1">
    <source>
        <dbReference type="EMBL" id="CAM9648751.1"/>
    </source>
</evidence>
<accession>A0AC59YF74</accession>
<protein>
    <submittedName>
        <fullName evidence="1">Uncharacterized protein</fullName>
    </submittedName>
</protein>
<sequence>MQAALTQKGSARPPASAARHERFLLVLSAAAVRCDPGGIEKQVFMRQSRAESLIGLTLLSALSEADVQRTLPSPSSLRHTCVRKATLPLIPRVREALHCALALTKDPRLEILPRTVSNAGWTKAEDYTRRMTCTFMGIGAEDGSGVSDLRAVENLQKPPQAGRAEDETAEQASRSRGCSNAGSGRRLQGL</sequence>
<dbReference type="Proteomes" id="UP001162501">
    <property type="component" value="Chromosome 14"/>
</dbReference>
<name>A0AC59YF74_RANTA</name>
<evidence type="ECO:0000313" key="2">
    <source>
        <dbReference type="Proteomes" id="UP001162501"/>
    </source>
</evidence>
<reference evidence="1" key="2">
    <citation type="submission" date="2025-03" db="EMBL/GenBank/DDBJ databases">
        <authorList>
            <consortium name="ELIXIR-Norway"/>
            <consortium name="Elixir Norway"/>
        </authorList>
    </citation>
    <scope>NUCLEOTIDE SEQUENCE</scope>
</reference>
<gene>
    <name evidence="1" type="ORF">MRATA1EN22A_LOCUS5488</name>
</gene>
<proteinExistence type="predicted"/>